<name>A0ABT6RW72_9ACTN</name>
<evidence type="ECO:0000259" key="2">
    <source>
        <dbReference type="PROSITE" id="PS51084"/>
    </source>
</evidence>
<dbReference type="PROSITE" id="PS51084">
    <property type="entry name" value="HIT_2"/>
    <property type="match status" value="1"/>
</dbReference>
<gene>
    <name evidence="3" type="ORF">QIS99_20830</name>
</gene>
<dbReference type="Proteomes" id="UP001224661">
    <property type="component" value="Unassembled WGS sequence"/>
</dbReference>
<dbReference type="SUPFAM" id="SSF54197">
    <property type="entry name" value="HIT-like"/>
    <property type="match status" value="1"/>
</dbReference>
<dbReference type="EMBL" id="JASCIR010000018">
    <property type="protein sequence ID" value="MDI3388630.1"/>
    <property type="molecule type" value="Genomic_DNA"/>
</dbReference>
<dbReference type="Gene3D" id="3.30.428.10">
    <property type="entry name" value="HIT-like"/>
    <property type="match status" value="1"/>
</dbReference>
<dbReference type="Pfam" id="PF01230">
    <property type="entry name" value="HIT"/>
    <property type="match status" value="1"/>
</dbReference>
<accession>A0ABT6RW72</accession>
<feature type="domain" description="HIT" evidence="2">
    <location>
        <begin position="10"/>
        <end position="117"/>
    </location>
</feature>
<dbReference type="RefSeq" id="WP_282515079.1">
    <property type="nucleotide sequence ID" value="NZ_JASCIR010000018.1"/>
</dbReference>
<organism evidence="3 4">
    <name type="scientific">Streptomyces solicavernae</name>
    <dbReference type="NCBI Taxonomy" id="3043614"/>
    <lineage>
        <taxon>Bacteria</taxon>
        <taxon>Bacillati</taxon>
        <taxon>Actinomycetota</taxon>
        <taxon>Actinomycetes</taxon>
        <taxon>Kitasatosporales</taxon>
        <taxon>Streptomycetaceae</taxon>
        <taxon>Streptomyces</taxon>
    </lineage>
</organism>
<dbReference type="PRINTS" id="PR00332">
    <property type="entry name" value="HISTRIAD"/>
</dbReference>
<reference evidence="3 4" key="1">
    <citation type="submission" date="2023-05" db="EMBL/GenBank/DDBJ databases">
        <title>Draft genome sequence of Streptomyces sp. B-S-A8 isolated from a cave soil in Thailand.</title>
        <authorList>
            <person name="Chamroensaksri N."/>
            <person name="Muangham S."/>
        </authorList>
    </citation>
    <scope>NUCLEOTIDE SEQUENCE [LARGE SCALE GENOMIC DNA]</scope>
    <source>
        <strain evidence="3 4">B-S-A8</strain>
    </source>
</reference>
<dbReference type="PANTHER" id="PTHR23089">
    <property type="entry name" value="HISTIDINE TRIAD HIT PROTEIN"/>
    <property type="match status" value="1"/>
</dbReference>
<protein>
    <submittedName>
        <fullName evidence="3">Histidine triad nucleotide-binding protein</fullName>
    </submittedName>
</protein>
<evidence type="ECO:0000313" key="4">
    <source>
        <dbReference type="Proteomes" id="UP001224661"/>
    </source>
</evidence>
<evidence type="ECO:0000313" key="3">
    <source>
        <dbReference type="EMBL" id="MDI3388630.1"/>
    </source>
</evidence>
<dbReference type="InterPro" id="IPR011146">
    <property type="entry name" value="HIT-like"/>
</dbReference>
<dbReference type="InterPro" id="IPR036265">
    <property type="entry name" value="HIT-like_sf"/>
</dbReference>
<feature type="short sequence motif" description="Histidine triad motif" evidence="1">
    <location>
        <begin position="101"/>
        <end position="105"/>
    </location>
</feature>
<dbReference type="InterPro" id="IPR001310">
    <property type="entry name" value="Histidine_triad_HIT"/>
</dbReference>
<proteinExistence type="predicted"/>
<evidence type="ECO:0000256" key="1">
    <source>
        <dbReference type="PROSITE-ProRule" id="PRU00464"/>
    </source>
</evidence>
<comment type="caution">
    <text evidence="3">The sequence shown here is derived from an EMBL/GenBank/DDBJ whole genome shotgun (WGS) entry which is preliminary data.</text>
</comment>
<sequence length="117" mass="12554">MAGEAQADCLFCKIIAGEVPATVVRETDTTYAFRDINPQAPTHILVIPKVHYRDAATLAAVEPQITADLLREAGEVAADEKLESYRLVFNTGSGAGQTVFHAHAHILGGRGMQWPPG</sequence>
<dbReference type="CDD" id="cd01276">
    <property type="entry name" value="PKCI_related"/>
    <property type="match status" value="1"/>
</dbReference>
<keyword evidence="4" id="KW-1185">Reference proteome</keyword>